<accession>A0AAN9P7R4</accession>
<gene>
    <name evidence="2" type="ORF">RIF29_02006</name>
</gene>
<organism evidence="2 3">
    <name type="scientific">Crotalaria pallida</name>
    <name type="common">Smooth rattlebox</name>
    <name type="synonym">Crotalaria striata</name>
    <dbReference type="NCBI Taxonomy" id="3830"/>
    <lineage>
        <taxon>Eukaryota</taxon>
        <taxon>Viridiplantae</taxon>
        <taxon>Streptophyta</taxon>
        <taxon>Embryophyta</taxon>
        <taxon>Tracheophyta</taxon>
        <taxon>Spermatophyta</taxon>
        <taxon>Magnoliopsida</taxon>
        <taxon>eudicotyledons</taxon>
        <taxon>Gunneridae</taxon>
        <taxon>Pentapetalae</taxon>
        <taxon>rosids</taxon>
        <taxon>fabids</taxon>
        <taxon>Fabales</taxon>
        <taxon>Fabaceae</taxon>
        <taxon>Papilionoideae</taxon>
        <taxon>50 kb inversion clade</taxon>
        <taxon>genistoids sensu lato</taxon>
        <taxon>core genistoids</taxon>
        <taxon>Crotalarieae</taxon>
        <taxon>Crotalaria</taxon>
    </lineage>
</organism>
<keyword evidence="3" id="KW-1185">Reference proteome</keyword>
<feature type="compositionally biased region" description="Basic and acidic residues" evidence="1">
    <location>
        <begin position="90"/>
        <end position="101"/>
    </location>
</feature>
<dbReference type="EMBL" id="JAYWIO010000001">
    <property type="protein sequence ID" value="KAK7288545.1"/>
    <property type="molecule type" value="Genomic_DNA"/>
</dbReference>
<dbReference type="Proteomes" id="UP001372338">
    <property type="component" value="Unassembled WGS sequence"/>
</dbReference>
<proteinExistence type="predicted"/>
<feature type="region of interest" description="Disordered" evidence="1">
    <location>
        <begin position="1"/>
        <end position="35"/>
    </location>
</feature>
<evidence type="ECO:0000256" key="1">
    <source>
        <dbReference type="SAM" id="MobiDB-lite"/>
    </source>
</evidence>
<sequence length="198" mass="22003">MARKKGRPPKSPSQHLSSPSASTPPTSIPKNLDLEHLDDEDFEDIDALSPKKATSILRKLDALRSRIKGKANEGDKEGNTIADAPNQPDSIEKEISPKRASVESGENQLPEVEQSRKDQQEGPWTPDMTRRKAQNAPILTMLLLPFIHEGVKAEEIYEKTGEFPDPNSTDNAEFKIALSIIRVSILNSRMRVAKSWIA</sequence>
<evidence type="ECO:0000313" key="2">
    <source>
        <dbReference type="EMBL" id="KAK7288545.1"/>
    </source>
</evidence>
<protein>
    <submittedName>
        <fullName evidence="2">Uncharacterized protein</fullName>
    </submittedName>
</protein>
<feature type="compositionally biased region" description="Low complexity" evidence="1">
    <location>
        <begin position="12"/>
        <end position="29"/>
    </location>
</feature>
<name>A0AAN9P7R4_CROPI</name>
<dbReference type="AlphaFoldDB" id="A0AAN9P7R4"/>
<feature type="region of interest" description="Disordered" evidence="1">
    <location>
        <begin position="69"/>
        <end position="131"/>
    </location>
</feature>
<comment type="caution">
    <text evidence="2">The sequence shown here is derived from an EMBL/GenBank/DDBJ whole genome shotgun (WGS) entry which is preliminary data.</text>
</comment>
<dbReference type="SUPFAM" id="SSF52283">
    <property type="entry name" value="Formate/glycerate dehydrogenase catalytic domain-like"/>
    <property type="match status" value="1"/>
</dbReference>
<reference evidence="2 3" key="1">
    <citation type="submission" date="2024-01" db="EMBL/GenBank/DDBJ databases">
        <title>The genomes of 5 underutilized Papilionoideae crops provide insights into root nodulation and disease resistanc.</title>
        <authorList>
            <person name="Yuan L."/>
        </authorList>
    </citation>
    <scope>NUCLEOTIDE SEQUENCE [LARGE SCALE GENOMIC DNA]</scope>
    <source>
        <strain evidence="2">ZHUSHIDOU_FW_LH</strain>
        <tissue evidence="2">Leaf</tissue>
    </source>
</reference>
<evidence type="ECO:0000313" key="3">
    <source>
        <dbReference type="Proteomes" id="UP001372338"/>
    </source>
</evidence>
<feature type="compositionally biased region" description="Basic and acidic residues" evidence="1">
    <location>
        <begin position="69"/>
        <end position="78"/>
    </location>
</feature>